<protein>
    <submittedName>
        <fullName evidence="1">Uncharacterized protein</fullName>
    </submittedName>
</protein>
<accession>A0ACB9HP97</accession>
<comment type="caution">
    <text evidence="1">The sequence shown here is derived from an EMBL/GenBank/DDBJ whole genome shotgun (WGS) entry which is preliminary data.</text>
</comment>
<gene>
    <name evidence="1" type="ORF">L1987_32812</name>
</gene>
<dbReference type="EMBL" id="CM042028">
    <property type="protein sequence ID" value="KAI3797554.1"/>
    <property type="molecule type" value="Genomic_DNA"/>
</dbReference>
<organism evidence="1 2">
    <name type="scientific">Smallanthus sonchifolius</name>
    <dbReference type="NCBI Taxonomy" id="185202"/>
    <lineage>
        <taxon>Eukaryota</taxon>
        <taxon>Viridiplantae</taxon>
        <taxon>Streptophyta</taxon>
        <taxon>Embryophyta</taxon>
        <taxon>Tracheophyta</taxon>
        <taxon>Spermatophyta</taxon>
        <taxon>Magnoliopsida</taxon>
        <taxon>eudicotyledons</taxon>
        <taxon>Gunneridae</taxon>
        <taxon>Pentapetalae</taxon>
        <taxon>asterids</taxon>
        <taxon>campanulids</taxon>
        <taxon>Asterales</taxon>
        <taxon>Asteraceae</taxon>
        <taxon>Asteroideae</taxon>
        <taxon>Heliantheae alliance</taxon>
        <taxon>Millerieae</taxon>
        <taxon>Smallanthus</taxon>
    </lineage>
</organism>
<dbReference type="Proteomes" id="UP001056120">
    <property type="component" value="Linkage Group LG11"/>
</dbReference>
<proteinExistence type="predicted"/>
<evidence type="ECO:0000313" key="2">
    <source>
        <dbReference type="Proteomes" id="UP001056120"/>
    </source>
</evidence>
<name>A0ACB9HP97_9ASTR</name>
<evidence type="ECO:0000313" key="1">
    <source>
        <dbReference type="EMBL" id="KAI3797554.1"/>
    </source>
</evidence>
<keyword evidence="2" id="KW-1185">Reference proteome</keyword>
<reference evidence="2" key="1">
    <citation type="journal article" date="2022" name="Mol. Ecol. Resour.">
        <title>The genomes of chicory, endive, great burdock and yacon provide insights into Asteraceae palaeo-polyploidization history and plant inulin production.</title>
        <authorList>
            <person name="Fan W."/>
            <person name="Wang S."/>
            <person name="Wang H."/>
            <person name="Wang A."/>
            <person name="Jiang F."/>
            <person name="Liu H."/>
            <person name="Zhao H."/>
            <person name="Xu D."/>
            <person name="Zhang Y."/>
        </authorList>
    </citation>
    <scope>NUCLEOTIDE SEQUENCE [LARGE SCALE GENOMIC DNA]</scope>
    <source>
        <strain evidence="2">cv. Yunnan</strain>
    </source>
</reference>
<sequence length="128" mass="14797">MMVIDWNIPKTPTEIRIFLGLASYCRRFIQDFLKIASLLTKLTQKEVKYDWGSTQDEAFKELKEKLTQAPVLALPEGNEHLVLYSDASVKAFQLVVTPDVMREIEKAQDEALEEENIKKDRMVGQHDK</sequence>
<reference evidence="1 2" key="2">
    <citation type="journal article" date="2022" name="Mol. Ecol. Resour.">
        <title>The genomes of chicory, endive, great burdock and yacon provide insights into Asteraceae paleo-polyploidization history and plant inulin production.</title>
        <authorList>
            <person name="Fan W."/>
            <person name="Wang S."/>
            <person name="Wang H."/>
            <person name="Wang A."/>
            <person name="Jiang F."/>
            <person name="Liu H."/>
            <person name="Zhao H."/>
            <person name="Xu D."/>
            <person name="Zhang Y."/>
        </authorList>
    </citation>
    <scope>NUCLEOTIDE SEQUENCE [LARGE SCALE GENOMIC DNA]</scope>
    <source>
        <strain evidence="2">cv. Yunnan</strain>
        <tissue evidence="1">Leaves</tissue>
    </source>
</reference>